<dbReference type="Pfam" id="PF11883">
    <property type="entry name" value="DUF3403"/>
    <property type="match status" value="1"/>
</dbReference>
<organism evidence="22 23">
    <name type="scientific">Perilla frutescens var. hirtella</name>
    <name type="common">Perilla citriodora</name>
    <name type="synonym">Perilla setoyensis</name>
    <dbReference type="NCBI Taxonomy" id="608512"/>
    <lineage>
        <taxon>Eukaryota</taxon>
        <taxon>Viridiplantae</taxon>
        <taxon>Streptophyta</taxon>
        <taxon>Embryophyta</taxon>
        <taxon>Tracheophyta</taxon>
        <taxon>Spermatophyta</taxon>
        <taxon>Magnoliopsida</taxon>
        <taxon>eudicotyledons</taxon>
        <taxon>Gunneridae</taxon>
        <taxon>Pentapetalae</taxon>
        <taxon>asterids</taxon>
        <taxon>lamiids</taxon>
        <taxon>Lamiales</taxon>
        <taxon>Lamiaceae</taxon>
        <taxon>Nepetoideae</taxon>
        <taxon>Elsholtzieae</taxon>
        <taxon>Perilla</taxon>
    </lineage>
</organism>
<comment type="catalytic activity">
    <reaction evidence="15 16">
        <text>L-seryl-[protein] + ATP = O-phospho-L-seryl-[protein] + ADP + H(+)</text>
        <dbReference type="Rhea" id="RHEA:17989"/>
        <dbReference type="Rhea" id="RHEA-COMP:9863"/>
        <dbReference type="Rhea" id="RHEA-COMP:11604"/>
        <dbReference type="ChEBI" id="CHEBI:15378"/>
        <dbReference type="ChEBI" id="CHEBI:29999"/>
        <dbReference type="ChEBI" id="CHEBI:30616"/>
        <dbReference type="ChEBI" id="CHEBI:83421"/>
        <dbReference type="ChEBI" id="CHEBI:456216"/>
        <dbReference type="EC" id="2.7.11.1"/>
    </reaction>
</comment>
<dbReference type="EC" id="2.7.11.1" evidence="16"/>
<dbReference type="Gene3D" id="2.90.10.10">
    <property type="entry name" value="Bulb-type lectin domain"/>
    <property type="match status" value="1"/>
</dbReference>
<evidence type="ECO:0000256" key="12">
    <source>
        <dbReference type="ARBA" id="ARBA00023157"/>
    </source>
</evidence>
<dbReference type="Gene3D" id="1.10.510.10">
    <property type="entry name" value="Transferase(Phosphotransferase) domain 1"/>
    <property type="match status" value="1"/>
</dbReference>
<evidence type="ECO:0000256" key="16">
    <source>
        <dbReference type="PIRNR" id="PIRNR000641"/>
    </source>
</evidence>
<gene>
    <name evidence="22" type="ORF">C2S53_019935</name>
</gene>
<evidence type="ECO:0000256" key="15">
    <source>
        <dbReference type="ARBA" id="ARBA00048679"/>
    </source>
</evidence>
<dbReference type="EMBL" id="SDAM02000053">
    <property type="protein sequence ID" value="KAH6834177.1"/>
    <property type="molecule type" value="Genomic_DNA"/>
</dbReference>
<sequence length="875" mass="97858">MMKYTNGFAWKPDLLSIEDWIYDEISLKIVFFWSSKHRLISLWCTNLIDMESFLCEARDSISVGDPLRGESLVSAGSIFELGVFSPEVNGSIYLGIWYYKLLPRTVVWVAGRAKPLPDSCGRIQIAEDVNLEVECSNGKVFSISILERSGSSNRTLQLSDSGNLVLVDGKSGDTVWQSFDEPTDTFLPGMIMNDALELVSWISPSEPGVGNYTFRQDQGVYIIQKRSSVYWKSDEPGLFVKQNLLHPSVYQMLTGSDGLMNQKTSQQPVNRTAIPYNKRGAFSYNNSRLMMNSSGEIQFYRLADDGTWGLLWSAPKGPCSLYNQCGKFGICDGKDEAMCRCPQGYKASQLEDWNAGKYSGGCEAVSKTCSQNETFWNMLLMSVGGGQVTPYDQAEVEEECKKECLNDCNCVAYSFRNITVRESQKSDPNCFTWTSDLVFHGDGTGGGLNLSLRVHPSPPVSVKENPKQDSPKNGSQRIYVIAITGLVAGIILLSCAGCILYRRRRMSQRPGYHRRTEATPEFFSNKSERQVNNLMHENEKRIDVPFYNLGSILSATDSFSDANKLGQDKLLQGRFPGGREIAVKRLSSCSGQGIEEFLNEVVLIAKLQHRNLVRLLGYCIKGSEKILLYEYMPNRSLDAFIFDQHKCLLLDWKKRFDIILGIARGLLYLHQDSRLRIIHRDLKTSNILLDEDMNPKISDFGLARIVEGKGTEASTNKVVGTYGYMSPEYALDGKFSTKSDVFSFGVVVLEIISGRKNTGFYNPQEVLNLLGYAWRLWCDNKALDMVDPSLLESSEKSEVIKCINIGLLCVQEDPNDRPSMATVVIMLGSETNPLPLPTQPAFVVRRRLSSTSSSSSAKPDTNSVNELTFTMAQGR</sequence>
<dbReference type="PROSITE" id="PS50927">
    <property type="entry name" value="BULB_LECTIN"/>
    <property type="match status" value="1"/>
</dbReference>
<evidence type="ECO:0000313" key="23">
    <source>
        <dbReference type="Proteomes" id="UP001190926"/>
    </source>
</evidence>
<feature type="domain" description="Protein kinase" evidence="19">
    <location>
        <begin position="559"/>
        <end position="842"/>
    </location>
</feature>
<dbReference type="InterPro" id="IPR003609">
    <property type="entry name" value="Pan_app"/>
</dbReference>
<keyword evidence="5 18" id="KW-0812">Transmembrane</keyword>
<dbReference type="Pfam" id="PF00954">
    <property type="entry name" value="S_locus_glycop"/>
    <property type="match status" value="1"/>
</dbReference>
<dbReference type="InterPro" id="IPR024171">
    <property type="entry name" value="SRK-like_kinase"/>
</dbReference>
<keyword evidence="8 16" id="KW-0418">Kinase</keyword>
<feature type="domain" description="Apple" evidence="21">
    <location>
        <begin position="369"/>
        <end position="454"/>
    </location>
</feature>
<dbReference type="InterPro" id="IPR036426">
    <property type="entry name" value="Bulb-type_lectin_dom_sf"/>
</dbReference>
<evidence type="ECO:0000256" key="7">
    <source>
        <dbReference type="ARBA" id="ARBA00022741"/>
    </source>
</evidence>
<keyword evidence="23" id="KW-1185">Reference proteome</keyword>
<dbReference type="SUPFAM" id="SSF56112">
    <property type="entry name" value="Protein kinase-like (PK-like)"/>
    <property type="match status" value="1"/>
</dbReference>
<evidence type="ECO:0000259" key="21">
    <source>
        <dbReference type="PROSITE" id="PS50948"/>
    </source>
</evidence>
<feature type="region of interest" description="Disordered" evidence="17">
    <location>
        <begin position="852"/>
        <end position="875"/>
    </location>
</feature>
<evidence type="ECO:0000256" key="2">
    <source>
        <dbReference type="ARBA" id="ARBA00022475"/>
    </source>
</evidence>
<dbReference type="SMART" id="SM00220">
    <property type="entry name" value="S_TKc"/>
    <property type="match status" value="1"/>
</dbReference>
<keyword evidence="9 16" id="KW-0067">ATP-binding</keyword>
<dbReference type="GO" id="GO:0005524">
    <property type="term" value="F:ATP binding"/>
    <property type="evidence" value="ECO:0007669"/>
    <property type="project" value="UniProtKB-KW"/>
</dbReference>
<dbReference type="Proteomes" id="UP001190926">
    <property type="component" value="Unassembled WGS sequence"/>
</dbReference>
<dbReference type="GO" id="GO:0004674">
    <property type="term" value="F:protein serine/threonine kinase activity"/>
    <property type="evidence" value="ECO:0007669"/>
    <property type="project" value="UniProtKB-KW"/>
</dbReference>
<evidence type="ECO:0000256" key="6">
    <source>
        <dbReference type="ARBA" id="ARBA00022729"/>
    </source>
</evidence>
<evidence type="ECO:0000256" key="1">
    <source>
        <dbReference type="ARBA" id="ARBA00004251"/>
    </source>
</evidence>
<dbReference type="InterPro" id="IPR021820">
    <property type="entry name" value="S-locus_recpt_kinase_C"/>
</dbReference>
<evidence type="ECO:0000259" key="19">
    <source>
        <dbReference type="PROSITE" id="PS50011"/>
    </source>
</evidence>
<feature type="compositionally biased region" description="Polar residues" evidence="17">
    <location>
        <begin position="857"/>
        <end position="875"/>
    </location>
</feature>
<evidence type="ECO:0000256" key="17">
    <source>
        <dbReference type="SAM" id="MobiDB-lite"/>
    </source>
</evidence>
<evidence type="ECO:0000256" key="14">
    <source>
        <dbReference type="ARBA" id="ARBA00047899"/>
    </source>
</evidence>
<dbReference type="GO" id="GO:0048544">
    <property type="term" value="P:recognition of pollen"/>
    <property type="evidence" value="ECO:0007669"/>
    <property type="project" value="InterPro"/>
</dbReference>
<evidence type="ECO:0000256" key="5">
    <source>
        <dbReference type="ARBA" id="ARBA00022692"/>
    </source>
</evidence>
<dbReference type="InterPro" id="IPR008271">
    <property type="entry name" value="Ser/Thr_kinase_AS"/>
</dbReference>
<keyword evidence="2" id="KW-1003">Cell membrane</keyword>
<evidence type="ECO:0000256" key="3">
    <source>
        <dbReference type="ARBA" id="ARBA00022527"/>
    </source>
</evidence>
<comment type="subcellular location">
    <subcellularLocation>
        <location evidence="1">Cell membrane</location>
        <topology evidence="1">Single-pass type I membrane protein</topology>
    </subcellularLocation>
</comment>
<dbReference type="Gene3D" id="3.30.200.20">
    <property type="entry name" value="Phosphorylase Kinase, domain 1"/>
    <property type="match status" value="1"/>
</dbReference>
<evidence type="ECO:0000256" key="13">
    <source>
        <dbReference type="ARBA" id="ARBA00023180"/>
    </source>
</evidence>
<keyword evidence="3 16" id="KW-0723">Serine/threonine-protein kinase</keyword>
<dbReference type="InterPro" id="IPR001480">
    <property type="entry name" value="Bulb-type_lectin_dom"/>
</dbReference>
<evidence type="ECO:0000256" key="18">
    <source>
        <dbReference type="SAM" id="Phobius"/>
    </source>
</evidence>
<proteinExistence type="inferred from homology"/>
<reference evidence="22 23" key="1">
    <citation type="journal article" date="2021" name="Nat. Commun.">
        <title>Incipient diploidization of the medicinal plant Perilla within 10,000 years.</title>
        <authorList>
            <person name="Zhang Y."/>
            <person name="Shen Q."/>
            <person name="Leng L."/>
            <person name="Zhang D."/>
            <person name="Chen S."/>
            <person name="Shi Y."/>
            <person name="Ning Z."/>
            <person name="Chen S."/>
        </authorList>
    </citation>
    <scope>NUCLEOTIDE SEQUENCE [LARGE SCALE GENOMIC DNA]</scope>
    <source>
        <strain evidence="23">cv. PC099</strain>
    </source>
</reference>
<dbReference type="Pfam" id="PF08276">
    <property type="entry name" value="PAN_2"/>
    <property type="match status" value="1"/>
</dbReference>
<comment type="caution">
    <text evidence="22">The sequence shown here is derived from an EMBL/GenBank/DDBJ whole genome shotgun (WGS) entry which is preliminary data.</text>
</comment>
<dbReference type="InterPro" id="IPR000858">
    <property type="entry name" value="S_locus_glycoprot_dom"/>
</dbReference>
<accession>A0AAD4PCU6</accession>
<dbReference type="SMART" id="SM00108">
    <property type="entry name" value="B_lectin"/>
    <property type="match status" value="1"/>
</dbReference>
<dbReference type="PANTHER" id="PTHR27002">
    <property type="entry name" value="RECEPTOR-LIKE SERINE/THREONINE-PROTEIN KINASE SD1-8"/>
    <property type="match status" value="1"/>
</dbReference>
<keyword evidence="10 18" id="KW-1133">Transmembrane helix</keyword>
<dbReference type="PROSITE" id="PS50011">
    <property type="entry name" value="PROTEIN_KINASE_DOM"/>
    <property type="match status" value="1"/>
</dbReference>
<feature type="region of interest" description="Disordered" evidence="17">
    <location>
        <begin position="455"/>
        <end position="474"/>
    </location>
</feature>
<feature type="domain" description="Bulb-type lectin" evidence="20">
    <location>
        <begin position="58"/>
        <end position="179"/>
    </location>
</feature>
<dbReference type="GO" id="GO:0005886">
    <property type="term" value="C:plasma membrane"/>
    <property type="evidence" value="ECO:0007669"/>
    <property type="project" value="UniProtKB-SubCell"/>
</dbReference>
<evidence type="ECO:0000256" key="10">
    <source>
        <dbReference type="ARBA" id="ARBA00022989"/>
    </source>
</evidence>
<dbReference type="SUPFAM" id="SSF51110">
    <property type="entry name" value="alpha-D-mannose-specific plant lectins"/>
    <property type="match status" value="1"/>
</dbReference>
<dbReference type="PANTHER" id="PTHR27002:SF1111">
    <property type="entry name" value="NON-SPECIFIC SERINE_THREONINE PROTEIN KINASE"/>
    <property type="match status" value="1"/>
</dbReference>
<evidence type="ECO:0000259" key="20">
    <source>
        <dbReference type="PROSITE" id="PS50927"/>
    </source>
</evidence>
<dbReference type="InterPro" id="IPR001245">
    <property type="entry name" value="Ser-Thr/Tyr_kinase_cat_dom"/>
</dbReference>
<keyword evidence="12" id="KW-1015">Disulfide bond</keyword>
<name>A0AAD4PCU6_PERFH</name>
<evidence type="ECO:0000256" key="4">
    <source>
        <dbReference type="ARBA" id="ARBA00022679"/>
    </source>
</evidence>
<dbReference type="InterPro" id="IPR011009">
    <property type="entry name" value="Kinase-like_dom_sf"/>
</dbReference>
<dbReference type="PIRSF" id="PIRSF000641">
    <property type="entry name" value="SRK"/>
    <property type="match status" value="1"/>
</dbReference>
<dbReference type="FunFam" id="3.30.200.20:FF:001238">
    <property type="entry name" value="Os08g0179000 protein"/>
    <property type="match status" value="1"/>
</dbReference>
<evidence type="ECO:0000313" key="22">
    <source>
        <dbReference type="EMBL" id="KAH6834177.1"/>
    </source>
</evidence>
<dbReference type="CDD" id="cd14066">
    <property type="entry name" value="STKc_IRAK"/>
    <property type="match status" value="1"/>
</dbReference>
<protein>
    <recommendedName>
        <fullName evidence="16">Receptor-like serine/threonine-protein kinase</fullName>
        <ecNumber evidence="16">2.7.11.1</ecNumber>
    </recommendedName>
</protein>
<comment type="similarity">
    <text evidence="16">Belongs to the protein kinase superfamily. Ser/Thr protein kinase family.</text>
</comment>
<dbReference type="FunFam" id="1.10.510.10:FF:000060">
    <property type="entry name" value="G-type lectin S-receptor-like serine/threonine-protein kinase"/>
    <property type="match status" value="1"/>
</dbReference>
<evidence type="ECO:0000256" key="9">
    <source>
        <dbReference type="ARBA" id="ARBA00022840"/>
    </source>
</evidence>
<dbReference type="AlphaFoldDB" id="A0AAD4PCU6"/>
<comment type="catalytic activity">
    <reaction evidence="14 16">
        <text>L-threonyl-[protein] + ATP = O-phospho-L-threonyl-[protein] + ADP + H(+)</text>
        <dbReference type="Rhea" id="RHEA:46608"/>
        <dbReference type="Rhea" id="RHEA-COMP:11060"/>
        <dbReference type="Rhea" id="RHEA-COMP:11605"/>
        <dbReference type="ChEBI" id="CHEBI:15378"/>
        <dbReference type="ChEBI" id="CHEBI:30013"/>
        <dbReference type="ChEBI" id="CHEBI:30616"/>
        <dbReference type="ChEBI" id="CHEBI:61977"/>
        <dbReference type="ChEBI" id="CHEBI:456216"/>
        <dbReference type="EC" id="2.7.11.1"/>
    </reaction>
</comment>
<dbReference type="Pfam" id="PF01453">
    <property type="entry name" value="B_lectin"/>
    <property type="match status" value="1"/>
</dbReference>
<evidence type="ECO:0000256" key="8">
    <source>
        <dbReference type="ARBA" id="ARBA00022777"/>
    </source>
</evidence>
<evidence type="ECO:0000256" key="11">
    <source>
        <dbReference type="ARBA" id="ARBA00023136"/>
    </source>
</evidence>
<keyword evidence="4 16" id="KW-0808">Transferase</keyword>
<dbReference type="PROSITE" id="PS00108">
    <property type="entry name" value="PROTEIN_KINASE_ST"/>
    <property type="match status" value="1"/>
</dbReference>
<keyword evidence="6" id="KW-0732">Signal</keyword>
<dbReference type="PROSITE" id="PS50948">
    <property type="entry name" value="PAN"/>
    <property type="match status" value="1"/>
</dbReference>
<dbReference type="CDD" id="cd00028">
    <property type="entry name" value="B_lectin"/>
    <property type="match status" value="1"/>
</dbReference>
<dbReference type="InterPro" id="IPR000719">
    <property type="entry name" value="Prot_kinase_dom"/>
</dbReference>
<keyword evidence="11 18" id="KW-0472">Membrane</keyword>
<keyword evidence="13" id="KW-0325">Glycoprotein</keyword>
<keyword evidence="7 16" id="KW-0547">Nucleotide-binding</keyword>
<dbReference type="Pfam" id="PF07714">
    <property type="entry name" value="PK_Tyr_Ser-Thr"/>
    <property type="match status" value="1"/>
</dbReference>
<feature type="transmembrane region" description="Helical" evidence="18">
    <location>
        <begin position="478"/>
        <end position="501"/>
    </location>
</feature>